<organism evidence="2 3">
    <name type="scientific">Candidatus Borkfalkia avistercoris</name>
    <dbReference type="NCBI Taxonomy" id="2838504"/>
    <lineage>
        <taxon>Bacteria</taxon>
        <taxon>Bacillati</taxon>
        <taxon>Bacillota</taxon>
        <taxon>Clostridia</taxon>
        <taxon>Christensenellales</taxon>
        <taxon>Christensenellaceae</taxon>
        <taxon>Candidatus Borkfalkia</taxon>
    </lineage>
</organism>
<evidence type="ECO:0000256" key="1">
    <source>
        <dbReference type="SAM" id="SignalP"/>
    </source>
</evidence>
<evidence type="ECO:0000313" key="3">
    <source>
        <dbReference type="Proteomes" id="UP000824132"/>
    </source>
</evidence>
<proteinExistence type="predicted"/>
<dbReference type="EMBL" id="DXCL01000046">
    <property type="protein sequence ID" value="HIZ04121.1"/>
    <property type="molecule type" value="Genomic_DNA"/>
</dbReference>
<gene>
    <name evidence="2" type="ORF">H9727_07535</name>
</gene>
<evidence type="ECO:0000313" key="2">
    <source>
        <dbReference type="EMBL" id="HIZ04121.1"/>
    </source>
</evidence>
<name>A0A9D2D087_9FIRM</name>
<dbReference type="Proteomes" id="UP000824132">
    <property type="component" value="Unassembled WGS sequence"/>
</dbReference>
<accession>A0A9D2D087</accession>
<protein>
    <recommendedName>
        <fullName evidence="4">Lipoprotein</fullName>
    </recommendedName>
</protein>
<sequence length="292" mass="32605">MPNLKKFLSFLLCFSALFTLCACQNNEENTEPEKTPTFFEAYDSKTYHYKKADEYLRANGYPESFIANTGYQTKCALSNAAAVFENETSYPTSASEISEIWNGFSCSLTVSDVSDNAEYRSKKYLTFNWAWEADRSAKNDLITLSFPSSYSPAFVETIFEIFGTGTLEKTYIPPEYDMTMPQTETGTFIYLAYGASLVDIQFTEGSVAFPASFNEGAMFRMLYPDTVSPEGTGSSKYTPYGEYSIDPTNYHGSFTVAIEYNTETNQSVTAGAVYSIADNKSDNLTCPFSIFT</sequence>
<comment type="caution">
    <text evidence="2">The sequence shown here is derived from an EMBL/GenBank/DDBJ whole genome shotgun (WGS) entry which is preliminary data.</text>
</comment>
<feature type="chain" id="PRO_5038473840" description="Lipoprotein" evidence="1">
    <location>
        <begin position="22"/>
        <end position="292"/>
    </location>
</feature>
<keyword evidence="1" id="KW-0732">Signal</keyword>
<reference evidence="2" key="1">
    <citation type="journal article" date="2021" name="PeerJ">
        <title>Extensive microbial diversity within the chicken gut microbiome revealed by metagenomics and culture.</title>
        <authorList>
            <person name="Gilroy R."/>
            <person name="Ravi A."/>
            <person name="Getino M."/>
            <person name="Pursley I."/>
            <person name="Horton D.L."/>
            <person name="Alikhan N.F."/>
            <person name="Baker D."/>
            <person name="Gharbi K."/>
            <person name="Hall N."/>
            <person name="Watson M."/>
            <person name="Adriaenssens E.M."/>
            <person name="Foster-Nyarko E."/>
            <person name="Jarju S."/>
            <person name="Secka A."/>
            <person name="Antonio M."/>
            <person name="Oren A."/>
            <person name="Chaudhuri R.R."/>
            <person name="La Ragione R."/>
            <person name="Hildebrand F."/>
            <person name="Pallen M.J."/>
        </authorList>
    </citation>
    <scope>NUCLEOTIDE SEQUENCE</scope>
    <source>
        <strain evidence="2">CHK187-5294</strain>
    </source>
</reference>
<dbReference type="PROSITE" id="PS51257">
    <property type="entry name" value="PROKAR_LIPOPROTEIN"/>
    <property type="match status" value="1"/>
</dbReference>
<reference evidence="2" key="2">
    <citation type="submission" date="2021-04" db="EMBL/GenBank/DDBJ databases">
        <authorList>
            <person name="Gilroy R."/>
        </authorList>
    </citation>
    <scope>NUCLEOTIDE SEQUENCE</scope>
    <source>
        <strain evidence="2">CHK187-5294</strain>
    </source>
</reference>
<evidence type="ECO:0008006" key="4">
    <source>
        <dbReference type="Google" id="ProtNLM"/>
    </source>
</evidence>
<dbReference type="AlphaFoldDB" id="A0A9D2D087"/>
<feature type="signal peptide" evidence="1">
    <location>
        <begin position="1"/>
        <end position="21"/>
    </location>
</feature>